<evidence type="ECO:0000256" key="3">
    <source>
        <dbReference type="ARBA" id="ARBA00023274"/>
    </source>
</evidence>
<comment type="similarity">
    <text evidence="1">Belongs to the universal ribosomal protein uS3 family.</text>
</comment>
<gene>
    <name evidence="5" type="primary">rps3_b</name>
</gene>
<name>G9HRI3_9SPIT</name>
<keyword evidence="5" id="KW-0496">Mitochondrion</keyword>
<keyword evidence="4" id="KW-0472">Membrane</keyword>
<evidence type="ECO:0000256" key="1">
    <source>
        <dbReference type="ARBA" id="ARBA00010761"/>
    </source>
</evidence>
<evidence type="ECO:0000313" key="5">
    <source>
        <dbReference type="EMBL" id="AEV66694.1"/>
    </source>
</evidence>
<dbReference type="SUPFAM" id="SSF54821">
    <property type="entry name" value="Ribosomal protein S3 C-terminal domain"/>
    <property type="match status" value="1"/>
</dbReference>
<keyword evidence="4" id="KW-0812">Transmembrane</keyword>
<evidence type="ECO:0000256" key="2">
    <source>
        <dbReference type="ARBA" id="ARBA00022980"/>
    </source>
</evidence>
<feature type="transmembrane region" description="Helical" evidence="4">
    <location>
        <begin position="15"/>
        <end position="36"/>
    </location>
</feature>
<dbReference type="Gene3D" id="3.30.1140.32">
    <property type="entry name" value="Ribosomal protein S3, C-terminal domain"/>
    <property type="match status" value="1"/>
</dbReference>
<dbReference type="InterPro" id="IPR036419">
    <property type="entry name" value="Ribosomal_S3_C_sf"/>
</dbReference>
<keyword evidence="4" id="KW-1133">Transmembrane helix</keyword>
<sequence>MIVFFFYKPVFFKSYYFFIFKSFLNTSYLSFFYSLIRKDENVSFFQNANIFPEKSIFSFNVTREVIQNMDYSKIQSFFSYLPYETIIKFIEHCSGKKVAFKIDPFVMKSILPEDNSRCFMWSHRIKVFRKNLGPRLFLVESLQILTLCFRLKDPYVLSNWMLSMFYKISFWKYKMFFRYIQYILRNFFWPYFSEYGIKGVRFQLKGKVSVAGNARTRTIFAKIGSLSHSTYKYKILTHLNLLRTFTGVIGFRTWLIF</sequence>
<geneLocation type="mitochondrion" evidence="5"/>
<keyword evidence="3" id="KW-0687">Ribonucleoprotein</keyword>
<dbReference type="GO" id="GO:0005840">
    <property type="term" value="C:ribosome"/>
    <property type="evidence" value="ECO:0007669"/>
    <property type="project" value="UniProtKB-KW"/>
</dbReference>
<organism evidence="5">
    <name type="scientific">Oxytricha trifallax</name>
    <dbReference type="NCBI Taxonomy" id="1172189"/>
    <lineage>
        <taxon>Eukaryota</taxon>
        <taxon>Sar</taxon>
        <taxon>Alveolata</taxon>
        <taxon>Ciliophora</taxon>
        <taxon>Intramacronucleata</taxon>
        <taxon>Spirotrichea</taxon>
        <taxon>Stichotrichia</taxon>
        <taxon>Sporadotrichida</taxon>
        <taxon>Oxytrichidae</taxon>
        <taxon>Oxytrichinae</taxon>
        <taxon>Oxytricha</taxon>
    </lineage>
</organism>
<accession>G9HRI3</accession>
<proteinExistence type="inferred from homology"/>
<reference evidence="5" key="1">
    <citation type="journal article" date="2012" name="Genome Biol. Evol.">
        <title>The Oxytricha trifallax Mitochondrial Genome.</title>
        <authorList>
            <person name="Swart E.C."/>
            <person name="Nowacki M."/>
            <person name="Shum J."/>
            <person name="Stiles H."/>
            <person name="Higgins B.P."/>
            <person name="Doak T.G."/>
            <person name="Schotanus K."/>
            <person name="Magrini V.J."/>
            <person name="Minx P."/>
            <person name="Mardis E.R."/>
            <person name="Landweber L.F."/>
        </authorList>
    </citation>
    <scope>NUCLEOTIDE SEQUENCE</scope>
</reference>
<dbReference type="AlphaFoldDB" id="G9HRI3"/>
<dbReference type="EMBL" id="JN383843">
    <property type="protein sequence ID" value="AEV66694.1"/>
    <property type="molecule type" value="Genomic_DNA"/>
</dbReference>
<protein>
    <submittedName>
        <fullName evidence="5">Rps3_b</fullName>
    </submittedName>
</protein>
<keyword evidence="2" id="KW-0689">Ribosomal protein</keyword>
<evidence type="ECO:0000256" key="4">
    <source>
        <dbReference type="SAM" id="Phobius"/>
    </source>
</evidence>
<dbReference type="GO" id="GO:1990904">
    <property type="term" value="C:ribonucleoprotein complex"/>
    <property type="evidence" value="ECO:0007669"/>
    <property type="project" value="UniProtKB-KW"/>
</dbReference>